<proteinExistence type="predicted"/>
<dbReference type="EMBL" id="AP018738">
    <property type="protein sequence ID" value="BBE49767.1"/>
    <property type="molecule type" value="Genomic_DNA"/>
</dbReference>
<dbReference type="Proteomes" id="UP000033070">
    <property type="component" value="Chromosome"/>
</dbReference>
<dbReference type="AlphaFoldDB" id="A0A2Z6G8H9"/>
<name>A0A2Z6G8H9_9PROT</name>
<keyword evidence="2" id="KW-1185">Reference proteome</keyword>
<sequence length="125" mass="14181">MQIRHANGRVQLIRNQSDPETGRRQQAVLISWPASFVPSLCNLGGLTDEEQEQLRAFREVWARAIKQQQSAEALAAIASELRQFRTELPELPELMPIDTGPIWRLLAALKQTLRASQANDRPLQE</sequence>
<reference evidence="1 2" key="1">
    <citation type="submission" date="2018-06" db="EMBL/GenBank/DDBJ databases">
        <title>OYT1 Genome Sequencing.</title>
        <authorList>
            <person name="Kato S."/>
            <person name="Itoh T."/>
            <person name="Ohkuma M."/>
        </authorList>
    </citation>
    <scope>NUCLEOTIDE SEQUENCE [LARGE SCALE GENOMIC DNA]</scope>
    <source>
        <strain evidence="1 2">OYT1</strain>
    </source>
</reference>
<dbReference type="RefSeq" id="WP_062625770.1">
    <property type="nucleotide sequence ID" value="NZ_AP018738.1"/>
</dbReference>
<gene>
    <name evidence="1" type="ORF">OYT1_ch0192</name>
</gene>
<evidence type="ECO:0000313" key="1">
    <source>
        <dbReference type="EMBL" id="BBE49767.1"/>
    </source>
</evidence>
<accession>A0A2Z6G8H9</accession>
<organism evidence="1 2">
    <name type="scientific">Ferriphaselus amnicola</name>
    <dbReference type="NCBI Taxonomy" id="1188319"/>
    <lineage>
        <taxon>Bacteria</taxon>
        <taxon>Pseudomonadati</taxon>
        <taxon>Pseudomonadota</taxon>
        <taxon>Betaproteobacteria</taxon>
        <taxon>Nitrosomonadales</taxon>
        <taxon>Gallionellaceae</taxon>
        <taxon>Ferriphaselus</taxon>
    </lineage>
</organism>
<protein>
    <submittedName>
        <fullName evidence="1">Uncharacterized protein</fullName>
    </submittedName>
</protein>
<evidence type="ECO:0000313" key="2">
    <source>
        <dbReference type="Proteomes" id="UP000033070"/>
    </source>
</evidence>
<dbReference type="KEGG" id="fam:OYT1_ch0192"/>